<keyword evidence="1" id="KW-1133">Transmembrane helix</keyword>
<feature type="transmembrane region" description="Helical" evidence="1">
    <location>
        <begin position="92"/>
        <end position="111"/>
    </location>
</feature>
<evidence type="ECO:0000313" key="2">
    <source>
        <dbReference type="EMBL" id="KAG5595539.1"/>
    </source>
</evidence>
<organism evidence="2 3">
    <name type="scientific">Solanum commersonii</name>
    <name type="common">Commerson's wild potato</name>
    <name type="synonym">Commerson's nightshade</name>
    <dbReference type="NCBI Taxonomy" id="4109"/>
    <lineage>
        <taxon>Eukaryota</taxon>
        <taxon>Viridiplantae</taxon>
        <taxon>Streptophyta</taxon>
        <taxon>Embryophyta</taxon>
        <taxon>Tracheophyta</taxon>
        <taxon>Spermatophyta</taxon>
        <taxon>Magnoliopsida</taxon>
        <taxon>eudicotyledons</taxon>
        <taxon>Gunneridae</taxon>
        <taxon>Pentapetalae</taxon>
        <taxon>asterids</taxon>
        <taxon>lamiids</taxon>
        <taxon>Solanales</taxon>
        <taxon>Solanaceae</taxon>
        <taxon>Solanoideae</taxon>
        <taxon>Solaneae</taxon>
        <taxon>Solanum</taxon>
    </lineage>
</organism>
<keyword evidence="3" id="KW-1185">Reference proteome</keyword>
<accession>A0A9J5Y4G2</accession>
<keyword evidence="1" id="KW-0812">Transmembrane</keyword>
<dbReference type="AlphaFoldDB" id="A0A9J5Y4G2"/>
<dbReference type="EMBL" id="JACXVP010000007">
    <property type="protein sequence ID" value="KAG5595539.1"/>
    <property type="molecule type" value="Genomic_DNA"/>
</dbReference>
<gene>
    <name evidence="2" type="ORF">H5410_036771</name>
</gene>
<sequence>MIRHQIRNCRRKCTKCGSSLKPQLQKKRHQVWFVIKVETTKVDVSFRRQSRSYKIRCTKCGCCRFIVNIKKRKSDVSHGANCTKLQIGMVKIVAYALALVMMNMMMTIFSINTEINMRLFGEDAEKIKPLSIQALLHHDTNVLNRSFFIHNLLHQDRDVLTRLHRAIKKEDRFDSKLQKSIAANSEGF</sequence>
<evidence type="ECO:0000313" key="3">
    <source>
        <dbReference type="Proteomes" id="UP000824120"/>
    </source>
</evidence>
<keyword evidence="1" id="KW-0472">Membrane</keyword>
<name>A0A9J5Y4G2_SOLCO</name>
<protein>
    <submittedName>
        <fullName evidence="2">Uncharacterized protein</fullName>
    </submittedName>
</protein>
<comment type="caution">
    <text evidence="2">The sequence shown here is derived from an EMBL/GenBank/DDBJ whole genome shotgun (WGS) entry which is preliminary data.</text>
</comment>
<evidence type="ECO:0000256" key="1">
    <source>
        <dbReference type="SAM" id="Phobius"/>
    </source>
</evidence>
<reference evidence="2 3" key="1">
    <citation type="submission" date="2020-09" db="EMBL/GenBank/DDBJ databases">
        <title>De no assembly of potato wild relative species, Solanum commersonii.</title>
        <authorList>
            <person name="Cho K."/>
        </authorList>
    </citation>
    <scope>NUCLEOTIDE SEQUENCE [LARGE SCALE GENOMIC DNA]</scope>
    <source>
        <strain evidence="2">LZ3.2</strain>
        <tissue evidence="2">Leaf</tissue>
    </source>
</reference>
<proteinExistence type="predicted"/>
<dbReference type="Proteomes" id="UP000824120">
    <property type="component" value="Chromosome 7"/>
</dbReference>